<name>A0A1Y0B1Y2_9LAMI</name>
<protein>
    <submittedName>
        <fullName evidence="3">Uncharacterized protein</fullName>
    </submittedName>
</protein>
<evidence type="ECO:0000256" key="2">
    <source>
        <dbReference type="SAM" id="SignalP"/>
    </source>
</evidence>
<feature type="region of interest" description="Disordered" evidence="1">
    <location>
        <begin position="28"/>
        <end position="58"/>
    </location>
</feature>
<proteinExistence type="predicted"/>
<evidence type="ECO:0000313" key="3">
    <source>
        <dbReference type="EMBL" id="ART31383.1"/>
    </source>
</evidence>
<geneLocation type="mitochondrion" evidence="3"/>
<organism evidence="3">
    <name type="scientific">Utricularia reniformis</name>
    <dbReference type="NCBI Taxonomy" id="192314"/>
    <lineage>
        <taxon>Eukaryota</taxon>
        <taxon>Viridiplantae</taxon>
        <taxon>Streptophyta</taxon>
        <taxon>Embryophyta</taxon>
        <taxon>Tracheophyta</taxon>
        <taxon>Spermatophyta</taxon>
        <taxon>Magnoliopsida</taxon>
        <taxon>eudicotyledons</taxon>
        <taxon>Gunneridae</taxon>
        <taxon>Pentapetalae</taxon>
        <taxon>asterids</taxon>
        <taxon>lamiids</taxon>
        <taxon>Lamiales</taxon>
        <taxon>Lentibulariaceae</taxon>
        <taxon>Utricularia</taxon>
    </lineage>
</organism>
<feature type="signal peptide" evidence="2">
    <location>
        <begin position="1"/>
        <end position="24"/>
    </location>
</feature>
<gene>
    <name evidence="3" type="ORF">AEK19_MT1170</name>
</gene>
<dbReference type="AlphaFoldDB" id="A0A1Y0B1Y2"/>
<dbReference type="EMBL" id="KY774314">
    <property type="protein sequence ID" value="ART31383.1"/>
    <property type="molecule type" value="Genomic_DNA"/>
</dbReference>
<accession>A0A1Y0B1Y2</accession>
<reference evidence="3" key="1">
    <citation type="submission" date="2017-03" db="EMBL/GenBank/DDBJ databases">
        <title>The mitochondrial genome of the carnivorous plant Utricularia reniformis (Lentibulariaceae): structure, comparative analysis and evolutionary landmarks.</title>
        <authorList>
            <person name="Silva S.R."/>
            <person name="Alvarenga D.O."/>
            <person name="Michael T.P."/>
            <person name="Miranda V.F.O."/>
            <person name="Varani A.M."/>
        </authorList>
    </citation>
    <scope>NUCLEOTIDE SEQUENCE</scope>
</reference>
<sequence>MTNSIILKLLALLMYLLSLQLRWTDQLPGNPSQYETPNSNGSTDDLGTEPDSETTERLIPVNKLLTKRLF</sequence>
<evidence type="ECO:0000256" key="1">
    <source>
        <dbReference type="SAM" id="MobiDB-lite"/>
    </source>
</evidence>
<keyword evidence="2" id="KW-0732">Signal</keyword>
<keyword evidence="3" id="KW-0496">Mitochondrion</keyword>
<feature type="compositionally biased region" description="Polar residues" evidence="1">
    <location>
        <begin position="28"/>
        <end position="45"/>
    </location>
</feature>
<feature type="chain" id="PRO_5013072929" evidence="2">
    <location>
        <begin position="25"/>
        <end position="70"/>
    </location>
</feature>